<dbReference type="Proteomes" id="UP000537126">
    <property type="component" value="Unassembled WGS sequence"/>
</dbReference>
<keyword evidence="3" id="KW-1185">Reference proteome</keyword>
<sequence>MKKFRLLVVAVMMLGMGVVYAQTTEKKTLRTEEYQAEVEVCVDCQVQPQAELTYYFLKEGKVEKSKGKVEGKVLHGKAKLFNEGMEPGAEELIMEGTFLKGLPHGELKHYVFGVLELVEMFDNGKLKKRMYYTPQSEGEGVEIDHTIEYLGYTPEGARVKVTYHTFASRIEGEGIEKEQNGELVHIFDGTYKRSYFYKEQEELKEEGTYRMNKRVGEWKTYYNDGVVGIRHYDDQGLLVSEKFLKNGQPFTGTVIDEIFNHRIRVGEYQVKEGVRNGLSKFGYRKEAYLKQVNYANGVPIDNYNDTHALRAFLKNRSIVKEANLKLQCDQRGGGLFIDKIQYTDKNEAIVYVHFRALSLKPYSSVFTGAPGANDAFAAIDIATQKVFPLKAAFNIELPPSFYPITFGEQISFQLVIDGLTPAHRFISIVEGDPLNSYIVKEDGTAQYLWGCYEVNVK</sequence>
<dbReference type="RefSeq" id="WP_166918673.1">
    <property type="nucleotide sequence ID" value="NZ_JAASRN010000001.1"/>
</dbReference>
<evidence type="ECO:0000313" key="3">
    <source>
        <dbReference type="Proteomes" id="UP000537126"/>
    </source>
</evidence>
<accession>A0A846MPH6</accession>
<feature type="signal peptide" evidence="1">
    <location>
        <begin position="1"/>
        <end position="21"/>
    </location>
</feature>
<comment type="caution">
    <text evidence="2">The sequence shown here is derived from an EMBL/GenBank/DDBJ whole genome shotgun (WGS) entry which is preliminary data.</text>
</comment>
<dbReference type="SUPFAM" id="SSF82185">
    <property type="entry name" value="Histone H3 K4-specific methyltransferase SET7/9 N-terminal domain"/>
    <property type="match status" value="1"/>
</dbReference>
<reference evidence="2 3" key="1">
    <citation type="submission" date="2020-03" db="EMBL/GenBank/DDBJ databases">
        <title>Genomic Encyclopedia of Type Strains, Phase IV (KMG-IV): sequencing the most valuable type-strain genomes for metagenomic binning, comparative biology and taxonomic classification.</title>
        <authorList>
            <person name="Goeker M."/>
        </authorList>
    </citation>
    <scope>NUCLEOTIDE SEQUENCE [LARGE SCALE GENOMIC DNA]</scope>
    <source>
        <strain evidence="2 3">DSM 5718</strain>
    </source>
</reference>
<name>A0A846MPH6_9BACT</name>
<dbReference type="EMBL" id="JAASRN010000001">
    <property type="protein sequence ID" value="NIK73434.1"/>
    <property type="molecule type" value="Genomic_DNA"/>
</dbReference>
<evidence type="ECO:0000256" key="1">
    <source>
        <dbReference type="SAM" id="SignalP"/>
    </source>
</evidence>
<gene>
    <name evidence="2" type="ORF">FHS56_000920</name>
</gene>
<dbReference type="AlphaFoldDB" id="A0A846MPH6"/>
<feature type="chain" id="PRO_5032365843" evidence="1">
    <location>
        <begin position="22"/>
        <end position="457"/>
    </location>
</feature>
<keyword evidence="1" id="KW-0732">Signal</keyword>
<organism evidence="2 3">
    <name type="scientific">Thermonema lapsum</name>
    <dbReference type="NCBI Taxonomy" id="28195"/>
    <lineage>
        <taxon>Bacteria</taxon>
        <taxon>Pseudomonadati</taxon>
        <taxon>Bacteroidota</taxon>
        <taxon>Cytophagia</taxon>
        <taxon>Cytophagales</taxon>
        <taxon>Thermonemataceae</taxon>
        <taxon>Thermonema</taxon>
    </lineage>
</organism>
<evidence type="ECO:0000313" key="2">
    <source>
        <dbReference type="EMBL" id="NIK73434.1"/>
    </source>
</evidence>
<proteinExistence type="predicted"/>
<protein>
    <submittedName>
        <fullName evidence="2">Antitoxin component YwqK of YwqJK toxin-antitoxin module</fullName>
    </submittedName>
</protein>